<keyword evidence="1 8" id="KW-0121">Carboxypeptidase</keyword>
<dbReference type="FunFam" id="1.10.1370.30:FF:000003">
    <property type="entry name" value="Thermostable carboxypeptidase 1"/>
    <property type="match status" value="1"/>
</dbReference>
<comment type="similarity">
    <text evidence="7 8">Belongs to the peptidase M32 family.</text>
</comment>
<feature type="active site" description="Proton donor/acceptor" evidence="10">
    <location>
        <position position="268"/>
    </location>
</feature>
<evidence type="ECO:0000313" key="11">
    <source>
        <dbReference type="EMBL" id="QLY80141.1"/>
    </source>
</evidence>
<organism evidence="11 12">
    <name type="scientific">Clostridium intestinale</name>
    <dbReference type="NCBI Taxonomy" id="36845"/>
    <lineage>
        <taxon>Bacteria</taxon>
        <taxon>Bacillati</taxon>
        <taxon>Bacillota</taxon>
        <taxon>Clostridia</taxon>
        <taxon>Eubacteriales</taxon>
        <taxon>Clostridiaceae</taxon>
        <taxon>Clostridium</taxon>
    </lineage>
</organism>
<dbReference type="RefSeq" id="WP_181602048.1">
    <property type="nucleotide sequence ID" value="NZ_CP059378.1"/>
</dbReference>
<feature type="binding site" evidence="9">
    <location>
        <position position="271"/>
    </location>
    <ligand>
        <name>Zn(2+)</name>
        <dbReference type="ChEBI" id="CHEBI:29105"/>
        <note>catalytic</note>
    </ligand>
</feature>
<comment type="function">
    <text evidence="8">Broad specificity carboxypetidase that releases amino acids sequentially from the C-terminus, including neutral, aromatic, polar and basic residues.</text>
</comment>
<evidence type="ECO:0000256" key="3">
    <source>
        <dbReference type="ARBA" id="ARBA00022723"/>
    </source>
</evidence>
<dbReference type="CDD" id="cd06460">
    <property type="entry name" value="M32_Taq"/>
    <property type="match status" value="1"/>
</dbReference>
<evidence type="ECO:0000256" key="8">
    <source>
        <dbReference type="PIRNR" id="PIRNR006615"/>
    </source>
</evidence>
<keyword evidence="9" id="KW-0862">Zinc</keyword>
<dbReference type="PRINTS" id="PR00998">
    <property type="entry name" value="CRBOXYPTASET"/>
</dbReference>
<dbReference type="KEGG" id="cint:HZF06_00665"/>
<dbReference type="SUPFAM" id="SSF55486">
    <property type="entry name" value="Metalloproteases ('zincins'), catalytic domain"/>
    <property type="match status" value="1"/>
</dbReference>
<keyword evidence="5 8" id="KW-0482">Metalloprotease</keyword>
<gene>
    <name evidence="11" type="ORF">HZF06_00665</name>
</gene>
<dbReference type="Proteomes" id="UP000512286">
    <property type="component" value="Chromosome"/>
</dbReference>
<dbReference type="GO" id="GO:0006508">
    <property type="term" value="P:proteolysis"/>
    <property type="evidence" value="ECO:0007669"/>
    <property type="project" value="UniProtKB-UniRule"/>
</dbReference>
<keyword evidence="2 8" id="KW-0645">Protease</keyword>
<evidence type="ECO:0000256" key="4">
    <source>
        <dbReference type="ARBA" id="ARBA00022801"/>
    </source>
</evidence>
<dbReference type="EC" id="3.4.17.19" evidence="8"/>
<dbReference type="AlphaFoldDB" id="A0A7D6ZGY8"/>
<dbReference type="Pfam" id="PF02074">
    <property type="entry name" value="Peptidase_M32"/>
    <property type="match status" value="1"/>
</dbReference>
<dbReference type="EMBL" id="CP059378">
    <property type="protein sequence ID" value="QLY80141.1"/>
    <property type="molecule type" value="Genomic_DNA"/>
</dbReference>
<keyword evidence="4 8" id="KW-0378">Hydrolase</keyword>
<comment type="catalytic activity">
    <reaction evidence="6 8">
        <text>Release of a C-terminal amino acid with broad specificity, except for -Pro.</text>
        <dbReference type="EC" id="3.4.17.19"/>
    </reaction>
</comment>
<name>A0A7D6ZGY8_9CLOT</name>
<dbReference type="PIRSF" id="PIRSF006615">
    <property type="entry name" value="Zn_crbxpep_Taq"/>
    <property type="match status" value="1"/>
</dbReference>
<dbReference type="PROSITE" id="PS52034">
    <property type="entry name" value="PEPTIDASE_M32"/>
    <property type="match status" value="1"/>
</dbReference>
<dbReference type="PANTHER" id="PTHR34217:SF1">
    <property type="entry name" value="CARBOXYPEPTIDASE 1"/>
    <property type="match status" value="1"/>
</dbReference>
<dbReference type="GO" id="GO:0004181">
    <property type="term" value="F:metallocarboxypeptidase activity"/>
    <property type="evidence" value="ECO:0007669"/>
    <property type="project" value="UniProtKB-UniRule"/>
</dbReference>
<reference evidence="11 12" key="1">
    <citation type="submission" date="2020-07" db="EMBL/GenBank/DDBJ databases">
        <title>Electron transfer.</title>
        <authorList>
            <person name="Huang L."/>
            <person name="Liu X."/>
            <person name="Zhou S."/>
        </authorList>
    </citation>
    <scope>NUCLEOTIDE SEQUENCE [LARGE SCALE GENOMIC DNA]</scope>
    <source>
        <strain evidence="11 12">Lx1</strain>
    </source>
</reference>
<dbReference type="GO" id="GO:0008270">
    <property type="term" value="F:zinc ion binding"/>
    <property type="evidence" value="ECO:0007669"/>
    <property type="project" value="UniProtKB-ARBA"/>
</dbReference>
<keyword evidence="3 8" id="KW-0479">Metal-binding</keyword>
<evidence type="ECO:0000256" key="2">
    <source>
        <dbReference type="ARBA" id="ARBA00022670"/>
    </source>
</evidence>
<protein>
    <recommendedName>
        <fullName evidence="8">Metal-dependent carboxypeptidase</fullName>
        <ecNumber evidence="8">3.4.17.19</ecNumber>
    </recommendedName>
</protein>
<evidence type="ECO:0000256" key="5">
    <source>
        <dbReference type="ARBA" id="ARBA00023049"/>
    </source>
</evidence>
<dbReference type="InterPro" id="IPR001333">
    <property type="entry name" value="Peptidase_M32_Taq"/>
</dbReference>
<comment type="cofactor">
    <cofactor evidence="9">
        <name>Zn(2+)</name>
        <dbReference type="ChEBI" id="CHEBI:29105"/>
    </cofactor>
    <text evidence="9">Binds 1 zinc ion per subunit.</text>
</comment>
<evidence type="ECO:0000256" key="1">
    <source>
        <dbReference type="ARBA" id="ARBA00022645"/>
    </source>
</evidence>
<evidence type="ECO:0000256" key="6">
    <source>
        <dbReference type="ARBA" id="ARBA00052755"/>
    </source>
</evidence>
<evidence type="ECO:0000256" key="10">
    <source>
        <dbReference type="PIRSR" id="PIRSR006615-2"/>
    </source>
</evidence>
<evidence type="ECO:0000256" key="7">
    <source>
        <dbReference type="ARBA" id="ARBA00061580"/>
    </source>
</evidence>
<evidence type="ECO:0000256" key="9">
    <source>
        <dbReference type="PIRSR" id="PIRSR006615-1"/>
    </source>
</evidence>
<dbReference type="Gene3D" id="1.10.1370.30">
    <property type="match status" value="1"/>
</dbReference>
<dbReference type="PANTHER" id="PTHR34217">
    <property type="entry name" value="METAL-DEPENDENT CARBOXYPEPTIDASE"/>
    <property type="match status" value="1"/>
</dbReference>
<feature type="binding site" evidence="9">
    <location>
        <position position="297"/>
    </location>
    <ligand>
        <name>Zn(2+)</name>
        <dbReference type="ChEBI" id="CHEBI:29105"/>
        <note>catalytic</note>
    </ligand>
</feature>
<accession>A0A7D6ZGY8</accession>
<sequence length="502" mass="58943">MEKKLEQKLVEFKEYIKTMEITKQAIDLIYWDKLVCMPKKAVEGRAEVIGLLSEKLFNQQTSKEMREFLELFKENSDGLSQVDKVMIKRLDKEYNETKKIPVERYKEFVILTSKSEAAWEEAKDKNDFNIFKPYLSKVVNFQKEFVGYWGYKDHKYNTLLDKYEEGITVEALDKVFGDLRDALVELLNKIKNSKITINSDLLNSSYDKERQKELSLYALKLIGFDMEAGRLDESTHPFTTNFTNKDVRLTTHYYENDLLSALFSTIHEGGHGIYEQNISDDLQNTWLSTGASMGIHESQSRFYENIIGRSEEFLRYLYPKIKELFKNFDKVDFNEFYKLVNRVEPSLIRTEADELTYSLHVIIRYEIEKALFNDEITVEELPEVWKKKYKEYLGVEPDTDSLGVLQDMHWSDGSFGYFPSYALGNLYGAQIFNTMKKDIPDVYELIAKGDIISITKWLKDNVHKYGSLYSPKELILKVTGEELNSQYFIDYLEEKYSKLYGI</sequence>
<proteinExistence type="inferred from homology"/>
<evidence type="ECO:0000313" key="12">
    <source>
        <dbReference type="Proteomes" id="UP000512286"/>
    </source>
</evidence>
<feature type="binding site" evidence="9">
    <location>
        <position position="267"/>
    </location>
    <ligand>
        <name>Zn(2+)</name>
        <dbReference type="ChEBI" id="CHEBI:29105"/>
        <note>catalytic</note>
    </ligand>
</feature>